<dbReference type="GO" id="GO:0034220">
    <property type="term" value="P:monoatomic ion transmembrane transport"/>
    <property type="evidence" value="ECO:0007669"/>
    <property type="project" value="UniProtKB-KW"/>
</dbReference>
<dbReference type="PANTHER" id="PTHR11893:SF25">
    <property type="entry name" value="INNEXIN"/>
    <property type="match status" value="1"/>
</dbReference>
<keyword evidence="10 12" id="KW-0472">Membrane</keyword>
<evidence type="ECO:0000256" key="5">
    <source>
        <dbReference type="ARBA" id="ARBA00022692"/>
    </source>
</evidence>
<accession>A0A4U8V037</accession>
<evidence type="ECO:0000256" key="7">
    <source>
        <dbReference type="ARBA" id="ARBA00022949"/>
    </source>
</evidence>
<dbReference type="PANTHER" id="PTHR11893">
    <property type="entry name" value="INNEXIN"/>
    <property type="match status" value="1"/>
</dbReference>
<keyword evidence="6" id="KW-0303">Gap junction</keyword>
<evidence type="ECO:0000313" key="14">
    <source>
        <dbReference type="EMBL" id="TMS38599.1"/>
    </source>
</evidence>
<keyword evidence="15" id="KW-1185">Reference proteome</keyword>
<feature type="region of interest" description="Disordered" evidence="13">
    <location>
        <begin position="140"/>
        <end position="168"/>
    </location>
</feature>
<keyword evidence="7" id="KW-0965">Cell junction</keyword>
<comment type="function">
    <text evidence="12">Structural component of the gap junctions.</text>
</comment>
<protein>
    <recommendedName>
        <fullName evidence="12">Innexin</fullName>
    </recommendedName>
</protein>
<evidence type="ECO:0000256" key="6">
    <source>
        <dbReference type="ARBA" id="ARBA00022868"/>
    </source>
</evidence>
<keyword evidence="4" id="KW-1003">Cell membrane</keyword>
<dbReference type="GO" id="GO:0005886">
    <property type="term" value="C:plasma membrane"/>
    <property type="evidence" value="ECO:0007669"/>
    <property type="project" value="UniProtKB-SubCell"/>
</dbReference>
<evidence type="ECO:0000256" key="2">
    <source>
        <dbReference type="ARBA" id="ARBA00004651"/>
    </source>
</evidence>
<dbReference type="InterPro" id="IPR000990">
    <property type="entry name" value="Innexin"/>
</dbReference>
<feature type="transmembrane region" description="Helical" evidence="12">
    <location>
        <begin position="105"/>
        <end position="128"/>
    </location>
</feature>
<reference evidence="14 15" key="2">
    <citation type="journal article" date="2019" name="G3 (Bethesda)">
        <title>Hybrid Assembly of the Genome of the Entomopathogenic Nematode Steinernema carpocapsae Identifies the X-Chromosome.</title>
        <authorList>
            <person name="Serra L."/>
            <person name="Macchietto M."/>
            <person name="Macias-Munoz A."/>
            <person name="McGill C.J."/>
            <person name="Rodriguez I.M."/>
            <person name="Rodriguez B."/>
            <person name="Murad R."/>
            <person name="Mortazavi A."/>
        </authorList>
    </citation>
    <scope>NUCLEOTIDE SEQUENCE [LARGE SCALE GENOMIC DNA]</scope>
    <source>
        <strain evidence="14 15">ALL</strain>
    </source>
</reference>
<organism evidence="14 15">
    <name type="scientific">Steinernema carpocapsae</name>
    <name type="common">Entomopathogenic nematode</name>
    <dbReference type="NCBI Taxonomy" id="34508"/>
    <lineage>
        <taxon>Eukaryota</taxon>
        <taxon>Metazoa</taxon>
        <taxon>Ecdysozoa</taxon>
        <taxon>Nematoda</taxon>
        <taxon>Chromadorea</taxon>
        <taxon>Rhabditida</taxon>
        <taxon>Tylenchina</taxon>
        <taxon>Panagrolaimomorpha</taxon>
        <taxon>Strongyloidoidea</taxon>
        <taxon>Steinernematidae</taxon>
        <taxon>Steinernema</taxon>
    </lineage>
</organism>
<dbReference type="STRING" id="34508.A0A4U8V037"/>
<dbReference type="AlphaFoldDB" id="A0A4U8V037"/>
<dbReference type="GO" id="GO:0005243">
    <property type="term" value="F:gap junction channel activity"/>
    <property type="evidence" value="ECO:0007669"/>
    <property type="project" value="TreeGrafter"/>
</dbReference>
<name>A0A4U8V037_STECR</name>
<dbReference type="PROSITE" id="PS51013">
    <property type="entry name" value="PANNEXIN"/>
    <property type="match status" value="1"/>
</dbReference>
<keyword evidence="8 12" id="KW-1133">Transmembrane helix</keyword>
<evidence type="ECO:0000256" key="8">
    <source>
        <dbReference type="ARBA" id="ARBA00022989"/>
    </source>
</evidence>
<evidence type="ECO:0000256" key="3">
    <source>
        <dbReference type="ARBA" id="ARBA00022448"/>
    </source>
</evidence>
<evidence type="ECO:0000256" key="12">
    <source>
        <dbReference type="RuleBase" id="RU010713"/>
    </source>
</evidence>
<dbReference type="GO" id="GO:0005921">
    <property type="term" value="C:gap junction"/>
    <property type="evidence" value="ECO:0007669"/>
    <property type="project" value="UniProtKB-SubCell"/>
</dbReference>
<reference evidence="14 15" key="1">
    <citation type="journal article" date="2015" name="Genome Biol.">
        <title>Comparative genomics of Steinernema reveals deeply conserved gene regulatory networks.</title>
        <authorList>
            <person name="Dillman A.R."/>
            <person name="Macchietto M."/>
            <person name="Porter C.F."/>
            <person name="Rogers A."/>
            <person name="Williams B."/>
            <person name="Antoshechkin I."/>
            <person name="Lee M.M."/>
            <person name="Goodwin Z."/>
            <person name="Lu X."/>
            <person name="Lewis E.E."/>
            <person name="Goodrich-Blair H."/>
            <person name="Stock S.P."/>
            <person name="Adams B.J."/>
            <person name="Sternberg P.W."/>
            <person name="Mortazavi A."/>
        </authorList>
    </citation>
    <scope>NUCLEOTIDE SEQUENCE [LARGE SCALE GENOMIC DNA]</scope>
    <source>
        <strain evidence="14 15">ALL</strain>
    </source>
</reference>
<evidence type="ECO:0000256" key="1">
    <source>
        <dbReference type="ARBA" id="ARBA00004610"/>
    </source>
</evidence>
<proteinExistence type="inferred from homology"/>
<dbReference type="EMBL" id="CM016762">
    <property type="protein sequence ID" value="TMS38599.1"/>
    <property type="molecule type" value="Genomic_DNA"/>
</dbReference>
<feature type="transmembrane region" description="Helical" evidence="12">
    <location>
        <begin position="45"/>
        <end position="69"/>
    </location>
</feature>
<feature type="compositionally biased region" description="Basic and acidic residues" evidence="13">
    <location>
        <begin position="147"/>
        <end position="163"/>
    </location>
</feature>
<sequence>MAREWRDSGKFPRVTLCDFEIRVLGNVHRHTVQCVLVINMFTEKIFIFLWLWMLLLAFSTAINLLAWTISLSLSSYKQAFIEKSLGVESEDVQKFVDKYLRTDGIFALQMLSSHAGSLMCTCVVQALWRRFLKQSGKLPPTVVASTSDHEEDKNQSWRGDRGGGADVAPKFPISTHFV</sequence>
<evidence type="ECO:0000256" key="9">
    <source>
        <dbReference type="ARBA" id="ARBA00023065"/>
    </source>
</evidence>
<evidence type="ECO:0000256" key="4">
    <source>
        <dbReference type="ARBA" id="ARBA00022475"/>
    </source>
</evidence>
<gene>
    <name evidence="12" type="primary">inx</name>
    <name evidence="14" type="ORF">L596_005289</name>
</gene>
<keyword evidence="5 12" id="KW-0812">Transmembrane</keyword>
<keyword evidence="11 12" id="KW-0407">Ion channel</keyword>
<keyword evidence="9 12" id="KW-0406">Ion transport</keyword>
<evidence type="ECO:0000256" key="10">
    <source>
        <dbReference type="ARBA" id="ARBA00023136"/>
    </source>
</evidence>
<comment type="subcellular location">
    <subcellularLocation>
        <location evidence="1">Cell junction</location>
        <location evidence="1">Gap junction</location>
    </subcellularLocation>
    <subcellularLocation>
        <location evidence="2 12">Cell membrane</location>
        <topology evidence="2 12">Multi-pass membrane protein</topology>
    </subcellularLocation>
</comment>
<comment type="caution">
    <text evidence="12">Lacks conserved residue(s) required for the propagation of feature annotation.</text>
</comment>
<keyword evidence="3 12" id="KW-0813">Transport</keyword>
<dbReference type="OrthoDB" id="5867527at2759"/>
<dbReference type="PRINTS" id="PR01262">
    <property type="entry name" value="INNEXIN"/>
</dbReference>
<comment type="caution">
    <text evidence="14">The sequence shown here is derived from an EMBL/GenBank/DDBJ whole genome shotgun (WGS) entry which is preliminary data.</text>
</comment>
<dbReference type="EMBL" id="AZBU02000001">
    <property type="protein sequence ID" value="TMS38599.1"/>
    <property type="molecule type" value="Genomic_DNA"/>
</dbReference>
<dbReference type="Proteomes" id="UP000298663">
    <property type="component" value="Chromosome X"/>
</dbReference>
<dbReference type="Pfam" id="PF00876">
    <property type="entry name" value="Innexin"/>
    <property type="match status" value="1"/>
</dbReference>
<evidence type="ECO:0000313" key="15">
    <source>
        <dbReference type="Proteomes" id="UP000298663"/>
    </source>
</evidence>
<comment type="similarity">
    <text evidence="12">Belongs to the pannexin family.</text>
</comment>
<evidence type="ECO:0000256" key="11">
    <source>
        <dbReference type="ARBA" id="ARBA00023303"/>
    </source>
</evidence>
<evidence type="ECO:0000256" key="13">
    <source>
        <dbReference type="SAM" id="MobiDB-lite"/>
    </source>
</evidence>